<proteinExistence type="predicted"/>
<sequence length="200" mass="22117">MTASDPSAESRSEREPSADLSTEDVYEVLSNRRRRYAIHYLKQTGEPVDVSTIAEQVAAWENDKPIEELDSQERKRVYISLYQSHLPTLEKRGLVAYDDDRGIVELTDPIANAEIYLEVVAGRNVPWSYFYLGLSIVSGLLVALAYYEVGVLESVPTVAIAGVITLLFGISAVLQTIQAGRMRLGDEGPPPEIRAESTAD</sequence>
<evidence type="ECO:0000313" key="5">
    <source>
        <dbReference type="Proteomes" id="UP001139494"/>
    </source>
</evidence>
<dbReference type="AlphaFoldDB" id="A0A9R1CRA2"/>
<keyword evidence="2" id="KW-1133">Transmembrane helix</keyword>
<accession>A0A9R1CRA2</accession>
<organism evidence="4 5">
    <name type="scientific">Natronomonas aquatica</name>
    <dbReference type="NCBI Taxonomy" id="2841590"/>
    <lineage>
        <taxon>Archaea</taxon>
        <taxon>Methanobacteriati</taxon>
        <taxon>Methanobacteriota</taxon>
        <taxon>Stenosarchaea group</taxon>
        <taxon>Halobacteria</taxon>
        <taxon>Halobacteriales</taxon>
        <taxon>Natronomonadaceae</taxon>
        <taxon>Natronomonas</taxon>
    </lineage>
</organism>
<dbReference type="EMBL" id="JAHLKM010000011">
    <property type="protein sequence ID" value="MCQ4333679.1"/>
    <property type="molecule type" value="Genomic_DNA"/>
</dbReference>
<feature type="region of interest" description="Disordered" evidence="1">
    <location>
        <begin position="1"/>
        <end position="23"/>
    </location>
</feature>
<feature type="domain" description="DUF7344" evidence="3">
    <location>
        <begin position="26"/>
        <end position="105"/>
    </location>
</feature>
<evidence type="ECO:0000256" key="1">
    <source>
        <dbReference type="SAM" id="MobiDB-lite"/>
    </source>
</evidence>
<feature type="transmembrane region" description="Helical" evidence="2">
    <location>
        <begin position="129"/>
        <end position="149"/>
    </location>
</feature>
<dbReference type="InterPro" id="IPR036388">
    <property type="entry name" value="WH-like_DNA-bd_sf"/>
</dbReference>
<evidence type="ECO:0000313" key="4">
    <source>
        <dbReference type="EMBL" id="MCQ4333679.1"/>
    </source>
</evidence>
<keyword evidence="2" id="KW-0812">Transmembrane</keyword>
<reference evidence="4" key="1">
    <citation type="journal article" date="2023" name="Front. Microbiol.">
        <title>Genomic-based phylogenetic and metabolic analyses of the genus Natronomonas, and description of Natronomonas aquatica sp. nov.</title>
        <authorList>
            <person name="Garcia-Roldan A."/>
            <person name="Duran-Viseras A."/>
            <person name="de la Haba R.R."/>
            <person name="Corral P."/>
            <person name="Sanchez-Porro C."/>
            <person name="Ventosa A."/>
        </authorList>
    </citation>
    <scope>NUCLEOTIDE SEQUENCE</scope>
    <source>
        <strain evidence="4">F2-12</strain>
    </source>
</reference>
<feature type="transmembrane region" description="Helical" evidence="2">
    <location>
        <begin position="155"/>
        <end position="174"/>
    </location>
</feature>
<protein>
    <recommendedName>
        <fullName evidence="3">DUF7344 domain-containing protein</fullName>
    </recommendedName>
</protein>
<evidence type="ECO:0000259" key="3">
    <source>
        <dbReference type="Pfam" id="PF24035"/>
    </source>
</evidence>
<dbReference type="RefSeq" id="WP_256029706.1">
    <property type="nucleotide sequence ID" value="NZ_JAHLKM010000011.1"/>
</dbReference>
<feature type="compositionally biased region" description="Basic and acidic residues" evidence="1">
    <location>
        <begin position="8"/>
        <end position="17"/>
    </location>
</feature>
<keyword evidence="5" id="KW-1185">Reference proteome</keyword>
<dbReference type="Gene3D" id="1.10.10.10">
    <property type="entry name" value="Winged helix-like DNA-binding domain superfamily/Winged helix DNA-binding domain"/>
    <property type="match status" value="1"/>
</dbReference>
<keyword evidence="2" id="KW-0472">Membrane</keyword>
<comment type="caution">
    <text evidence="4">The sequence shown here is derived from an EMBL/GenBank/DDBJ whole genome shotgun (WGS) entry which is preliminary data.</text>
</comment>
<dbReference type="Pfam" id="PF24035">
    <property type="entry name" value="DUF7344"/>
    <property type="match status" value="1"/>
</dbReference>
<name>A0A9R1CRA2_9EURY</name>
<evidence type="ECO:0000256" key="2">
    <source>
        <dbReference type="SAM" id="Phobius"/>
    </source>
</evidence>
<dbReference type="InterPro" id="IPR055768">
    <property type="entry name" value="DUF7344"/>
</dbReference>
<gene>
    <name evidence="4" type="ORF">KM295_09355</name>
</gene>
<dbReference type="Proteomes" id="UP001139494">
    <property type="component" value="Unassembled WGS sequence"/>
</dbReference>